<accession>A0A5C5YUB7</accession>
<keyword evidence="4" id="KW-1185">Reference proteome</keyword>
<protein>
    <submittedName>
        <fullName evidence="3">Uncharacterized protein</fullName>
    </submittedName>
</protein>
<evidence type="ECO:0000256" key="2">
    <source>
        <dbReference type="SAM" id="Phobius"/>
    </source>
</evidence>
<comment type="caution">
    <text evidence="3">The sequence shown here is derived from an EMBL/GenBank/DDBJ whole genome shotgun (WGS) entry which is preliminary data.</text>
</comment>
<gene>
    <name evidence="3" type="ORF">CA13_00050</name>
</gene>
<feature type="transmembrane region" description="Helical" evidence="2">
    <location>
        <begin position="21"/>
        <end position="41"/>
    </location>
</feature>
<evidence type="ECO:0000313" key="3">
    <source>
        <dbReference type="EMBL" id="TWT78609.1"/>
    </source>
</evidence>
<dbReference type="AlphaFoldDB" id="A0A5C5YUB7"/>
<proteinExistence type="predicted"/>
<keyword evidence="2" id="KW-0812">Transmembrane</keyword>
<sequence length="111" mass="12468">MNLNRSSERTGKRRLQFSIRTLLILTTIVGPVLGLYGPAVVDKLLELYADETVKVKVPSLRLQKARAAFALRLLENEKAIRDAKSGKDGFPPAESLSFPVHREDDTEEEVY</sequence>
<feature type="region of interest" description="Disordered" evidence="1">
    <location>
        <begin position="83"/>
        <end position="111"/>
    </location>
</feature>
<name>A0A5C5YUB7_9BACT</name>
<dbReference type="EMBL" id="SJPJ01000001">
    <property type="protein sequence ID" value="TWT78609.1"/>
    <property type="molecule type" value="Genomic_DNA"/>
</dbReference>
<keyword evidence="2" id="KW-0472">Membrane</keyword>
<keyword evidence="2" id="KW-1133">Transmembrane helix</keyword>
<evidence type="ECO:0000313" key="4">
    <source>
        <dbReference type="Proteomes" id="UP000315010"/>
    </source>
</evidence>
<reference evidence="3 4" key="1">
    <citation type="submission" date="2019-02" db="EMBL/GenBank/DDBJ databases">
        <title>Deep-cultivation of Planctomycetes and their phenomic and genomic characterization uncovers novel biology.</title>
        <authorList>
            <person name="Wiegand S."/>
            <person name="Jogler M."/>
            <person name="Boedeker C."/>
            <person name="Pinto D."/>
            <person name="Vollmers J."/>
            <person name="Rivas-Marin E."/>
            <person name="Kohn T."/>
            <person name="Peeters S.H."/>
            <person name="Heuer A."/>
            <person name="Rast P."/>
            <person name="Oberbeckmann S."/>
            <person name="Bunk B."/>
            <person name="Jeske O."/>
            <person name="Meyerdierks A."/>
            <person name="Storesund J.E."/>
            <person name="Kallscheuer N."/>
            <person name="Luecker S."/>
            <person name="Lage O.M."/>
            <person name="Pohl T."/>
            <person name="Merkel B.J."/>
            <person name="Hornburger P."/>
            <person name="Mueller R.-W."/>
            <person name="Bruemmer F."/>
            <person name="Labrenz M."/>
            <person name="Spormann A.M."/>
            <person name="Op Den Camp H."/>
            <person name="Overmann J."/>
            <person name="Amann R."/>
            <person name="Jetten M.S.M."/>
            <person name="Mascher T."/>
            <person name="Medema M.H."/>
            <person name="Devos D.P."/>
            <person name="Kaster A.-K."/>
            <person name="Ovreas L."/>
            <person name="Rohde M."/>
            <person name="Galperin M.Y."/>
            <person name="Jogler C."/>
        </authorList>
    </citation>
    <scope>NUCLEOTIDE SEQUENCE [LARGE SCALE GENOMIC DNA]</scope>
    <source>
        <strain evidence="3 4">CA13</strain>
    </source>
</reference>
<dbReference type="RefSeq" id="WP_146393630.1">
    <property type="nucleotide sequence ID" value="NZ_SJPJ01000001.1"/>
</dbReference>
<evidence type="ECO:0000256" key="1">
    <source>
        <dbReference type="SAM" id="MobiDB-lite"/>
    </source>
</evidence>
<organism evidence="3 4">
    <name type="scientific">Novipirellula herctigrandis</name>
    <dbReference type="NCBI Taxonomy" id="2527986"/>
    <lineage>
        <taxon>Bacteria</taxon>
        <taxon>Pseudomonadati</taxon>
        <taxon>Planctomycetota</taxon>
        <taxon>Planctomycetia</taxon>
        <taxon>Pirellulales</taxon>
        <taxon>Pirellulaceae</taxon>
        <taxon>Novipirellula</taxon>
    </lineage>
</organism>
<dbReference type="Proteomes" id="UP000315010">
    <property type="component" value="Unassembled WGS sequence"/>
</dbReference>